<keyword evidence="3" id="KW-1185">Reference proteome</keyword>
<dbReference type="Proteomes" id="UP000779508">
    <property type="component" value="Unassembled WGS sequence"/>
</dbReference>
<dbReference type="PANTHER" id="PTHR37946">
    <property type="entry name" value="SLL1969 PROTEIN"/>
    <property type="match status" value="1"/>
</dbReference>
<reference evidence="2 3" key="1">
    <citation type="submission" date="2021-06" db="EMBL/GenBank/DDBJ databases">
        <authorList>
            <person name="Sun Q."/>
            <person name="Li D."/>
        </authorList>
    </citation>
    <scope>NUCLEOTIDE SEQUENCE [LARGE SCALE GENOMIC DNA]</scope>
    <source>
        <strain evidence="2 3">MSJ-5</strain>
    </source>
</reference>
<dbReference type="InterPro" id="IPR012908">
    <property type="entry name" value="PGAP1-ab_dom-like"/>
</dbReference>
<proteinExistence type="predicted"/>
<keyword evidence="2" id="KW-0378">Hydrolase</keyword>
<accession>A0ABS6G0K4</accession>
<dbReference type="EMBL" id="JAHLQK010000002">
    <property type="protein sequence ID" value="MBU5675869.1"/>
    <property type="molecule type" value="Genomic_DNA"/>
</dbReference>
<name>A0ABS6G0K4_9FIRM</name>
<evidence type="ECO:0000313" key="3">
    <source>
        <dbReference type="Proteomes" id="UP000779508"/>
    </source>
</evidence>
<dbReference type="Pfam" id="PF07819">
    <property type="entry name" value="PGAP1"/>
    <property type="match status" value="1"/>
</dbReference>
<comment type="caution">
    <text evidence="2">The sequence shown here is derived from an EMBL/GenBank/DDBJ whole genome shotgun (WGS) entry which is preliminary data.</text>
</comment>
<organism evidence="2 3">
    <name type="scientific">Alkaliphilus flagellatus</name>
    <dbReference type="NCBI Taxonomy" id="2841507"/>
    <lineage>
        <taxon>Bacteria</taxon>
        <taxon>Bacillati</taxon>
        <taxon>Bacillota</taxon>
        <taxon>Clostridia</taxon>
        <taxon>Peptostreptococcales</taxon>
        <taxon>Natronincolaceae</taxon>
        <taxon>Alkaliphilus</taxon>
    </lineage>
</organism>
<dbReference type="GO" id="GO:0016787">
    <property type="term" value="F:hydrolase activity"/>
    <property type="evidence" value="ECO:0007669"/>
    <property type="project" value="UniProtKB-KW"/>
</dbReference>
<feature type="domain" description="GPI inositol-deacylase PGAP1-like alpha/beta" evidence="1">
    <location>
        <begin position="52"/>
        <end position="161"/>
    </location>
</feature>
<dbReference type="RefSeq" id="WP_216415362.1">
    <property type="nucleotide sequence ID" value="NZ_JAHLQK010000002.1"/>
</dbReference>
<evidence type="ECO:0000313" key="2">
    <source>
        <dbReference type="EMBL" id="MBU5675869.1"/>
    </source>
</evidence>
<gene>
    <name evidence="2" type="ORF">KQI88_05525</name>
</gene>
<evidence type="ECO:0000259" key="1">
    <source>
        <dbReference type="Pfam" id="PF07819"/>
    </source>
</evidence>
<sequence>MNKKVILVHGYTKHYDDMLVLKKNLDFLGYEAILVDLPLTFKYITDAAIIFEERINEIICSLKEDEKISLVGHSTGGLIIRLLLSNTKYIEKIHRCVLIATPNKGSELADIASRISHIFINIFKTLKSLRHENVEKLDLKQIDGIEIGGIAGNKSDLLLGKLLKNENDGRVEVNSVKYKELKDFIIVPYNHEEIHYKFEVAELVDNFLRNGNFNK</sequence>
<dbReference type="PANTHER" id="PTHR37946:SF1">
    <property type="entry name" value="SLL1969 PROTEIN"/>
    <property type="match status" value="1"/>
</dbReference>
<protein>
    <submittedName>
        <fullName evidence="2">Alpha/beta fold hydrolase</fullName>
    </submittedName>
</protein>